<sequence>MVLDRKELMKKLFHTEKSRQENAPSQDEPMSYQEPSFTNEGRAKTDGQRARRNDQERSRSTLGKSSSKQERSKENRDYDTRSNQGKTRTENESPKSKKDRSEYVLDKQRRKREQSIVKRDKFSKTKDRSGENGDFVRVALPITNASKLDAILFFFPRFHTCCCCLSLKTGCFIIGWTQVVGCLIVGSLQSFIALVCFEHINPRNFSITSQRRLIPLKQFLNLLMITVPA</sequence>
<evidence type="ECO:0000256" key="1">
    <source>
        <dbReference type="SAM" id="MobiDB-lite"/>
    </source>
</evidence>
<protein>
    <submittedName>
        <fullName evidence="2">Uncharacterized protein</fullName>
    </submittedName>
</protein>
<reference evidence="2" key="1">
    <citation type="journal article" date="2014" name="PLoS ONE">
        <title>Transcriptome-Based Identification of ABC Transporters in the Western Tarnished Plant Bug Lygus hesperus.</title>
        <authorList>
            <person name="Hull J.J."/>
            <person name="Chaney K."/>
            <person name="Geib S.M."/>
            <person name="Fabrick J.A."/>
            <person name="Brent C.S."/>
            <person name="Walsh D."/>
            <person name="Lavine L.C."/>
        </authorList>
    </citation>
    <scope>NUCLEOTIDE SEQUENCE</scope>
</reference>
<evidence type="ECO:0000313" key="3">
    <source>
        <dbReference type="EMBL" id="JAG50791.1"/>
    </source>
</evidence>
<dbReference type="EMBL" id="GBHO01044868">
    <property type="protein sequence ID" value="JAF98735.1"/>
    <property type="molecule type" value="Transcribed_RNA"/>
</dbReference>
<accession>A0A0A9VU41</accession>
<organism evidence="2">
    <name type="scientific">Lygus hesperus</name>
    <name type="common">Western plant bug</name>
    <dbReference type="NCBI Taxonomy" id="30085"/>
    <lineage>
        <taxon>Eukaryota</taxon>
        <taxon>Metazoa</taxon>
        <taxon>Ecdysozoa</taxon>
        <taxon>Arthropoda</taxon>
        <taxon>Hexapoda</taxon>
        <taxon>Insecta</taxon>
        <taxon>Pterygota</taxon>
        <taxon>Neoptera</taxon>
        <taxon>Paraneoptera</taxon>
        <taxon>Hemiptera</taxon>
        <taxon>Heteroptera</taxon>
        <taxon>Panheteroptera</taxon>
        <taxon>Cimicomorpha</taxon>
        <taxon>Miridae</taxon>
        <taxon>Mirini</taxon>
        <taxon>Lygus</taxon>
    </lineage>
</organism>
<feature type="compositionally biased region" description="Basic and acidic residues" evidence="1">
    <location>
        <begin position="41"/>
        <end position="59"/>
    </location>
</feature>
<feature type="compositionally biased region" description="Basic and acidic residues" evidence="1">
    <location>
        <begin position="87"/>
        <end position="129"/>
    </location>
</feature>
<evidence type="ECO:0000313" key="2">
    <source>
        <dbReference type="EMBL" id="JAF98735.1"/>
    </source>
</evidence>
<dbReference type="AlphaFoldDB" id="A0A0A9VU41"/>
<reference evidence="2" key="2">
    <citation type="submission" date="2014-07" db="EMBL/GenBank/DDBJ databases">
        <authorList>
            <person name="Hull J."/>
        </authorList>
    </citation>
    <scope>NUCLEOTIDE SEQUENCE</scope>
</reference>
<feature type="compositionally biased region" description="Basic and acidic residues" evidence="1">
    <location>
        <begin position="1"/>
        <end position="20"/>
    </location>
</feature>
<dbReference type="EMBL" id="GBRD01015035">
    <property type="protein sequence ID" value="JAG50791.1"/>
    <property type="molecule type" value="Transcribed_RNA"/>
</dbReference>
<proteinExistence type="predicted"/>
<reference evidence="3" key="3">
    <citation type="submission" date="2014-09" db="EMBL/GenBank/DDBJ databases">
        <authorList>
            <person name="Magalhaes I.L.F."/>
            <person name="Oliveira U."/>
            <person name="Santos F.R."/>
            <person name="Vidigal T.H.D.A."/>
            <person name="Brescovit A.D."/>
            <person name="Santos A.J."/>
        </authorList>
    </citation>
    <scope>NUCLEOTIDE SEQUENCE</scope>
</reference>
<name>A0A0A9VU41_LYGHE</name>
<feature type="region of interest" description="Disordered" evidence="1">
    <location>
        <begin position="1"/>
        <end position="129"/>
    </location>
</feature>
<gene>
    <name evidence="2" type="ORF">CM83_8029</name>
</gene>
<feature type="compositionally biased region" description="Basic and acidic residues" evidence="1">
    <location>
        <begin position="67"/>
        <end position="80"/>
    </location>
</feature>